<keyword evidence="1" id="KW-0675">Receptor</keyword>
<dbReference type="GO" id="GO:0016301">
    <property type="term" value="F:kinase activity"/>
    <property type="evidence" value="ECO:0007669"/>
    <property type="project" value="UniProtKB-KW"/>
</dbReference>
<evidence type="ECO:0000313" key="1">
    <source>
        <dbReference type="EMBL" id="KAJ6823443.1"/>
    </source>
</evidence>
<keyword evidence="2" id="KW-1185">Reference proteome</keyword>
<dbReference type="EMBL" id="JANAVB010022845">
    <property type="protein sequence ID" value="KAJ6823443.1"/>
    <property type="molecule type" value="Genomic_DNA"/>
</dbReference>
<reference evidence="1" key="1">
    <citation type="journal article" date="2023" name="GigaByte">
        <title>Genome assembly of the bearded iris, Iris pallida Lam.</title>
        <authorList>
            <person name="Bruccoleri R.E."/>
            <person name="Oakeley E.J."/>
            <person name="Faust A.M.E."/>
            <person name="Altorfer M."/>
            <person name="Dessus-Babus S."/>
            <person name="Burckhardt D."/>
            <person name="Oertli M."/>
            <person name="Naumann U."/>
            <person name="Petersen F."/>
            <person name="Wong J."/>
        </authorList>
    </citation>
    <scope>NUCLEOTIDE SEQUENCE</scope>
    <source>
        <strain evidence="1">GSM-AAB239-AS_SAM_17_03QT</strain>
    </source>
</reference>
<accession>A0AAX6G4S7</accession>
<protein>
    <submittedName>
        <fullName evidence="1">Proline-rich receptor-like protein kinase PERK2</fullName>
    </submittedName>
</protein>
<sequence length="59" mass="6660">MDSELFGSGLGFPISFRVFRLCFGNDFCDYIFYINGFFPGLGHLQEFVGAFSSFGLSRK</sequence>
<comment type="caution">
    <text evidence="1">The sequence shown here is derived from an EMBL/GenBank/DDBJ whole genome shotgun (WGS) entry which is preliminary data.</text>
</comment>
<gene>
    <name evidence="1" type="ORF">M6B38_384270</name>
</gene>
<proteinExistence type="predicted"/>
<dbReference type="AlphaFoldDB" id="A0AAX6G4S7"/>
<dbReference type="Proteomes" id="UP001140949">
    <property type="component" value="Unassembled WGS sequence"/>
</dbReference>
<keyword evidence="1" id="KW-0808">Transferase</keyword>
<name>A0AAX6G4S7_IRIPA</name>
<keyword evidence="1" id="KW-0418">Kinase</keyword>
<organism evidence="1 2">
    <name type="scientific">Iris pallida</name>
    <name type="common">Sweet iris</name>
    <dbReference type="NCBI Taxonomy" id="29817"/>
    <lineage>
        <taxon>Eukaryota</taxon>
        <taxon>Viridiplantae</taxon>
        <taxon>Streptophyta</taxon>
        <taxon>Embryophyta</taxon>
        <taxon>Tracheophyta</taxon>
        <taxon>Spermatophyta</taxon>
        <taxon>Magnoliopsida</taxon>
        <taxon>Liliopsida</taxon>
        <taxon>Asparagales</taxon>
        <taxon>Iridaceae</taxon>
        <taxon>Iridoideae</taxon>
        <taxon>Irideae</taxon>
        <taxon>Iris</taxon>
    </lineage>
</organism>
<evidence type="ECO:0000313" key="2">
    <source>
        <dbReference type="Proteomes" id="UP001140949"/>
    </source>
</evidence>
<reference evidence="1" key="2">
    <citation type="submission" date="2023-04" db="EMBL/GenBank/DDBJ databases">
        <authorList>
            <person name="Bruccoleri R.E."/>
            <person name="Oakeley E.J."/>
            <person name="Faust A.-M."/>
            <person name="Dessus-Babus S."/>
            <person name="Altorfer M."/>
            <person name="Burckhardt D."/>
            <person name="Oertli M."/>
            <person name="Naumann U."/>
            <person name="Petersen F."/>
            <person name="Wong J."/>
        </authorList>
    </citation>
    <scope>NUCLEOTIDE SEQUENCE</scope>
    <source>
        <strain evidence="1">GSM-AAB239-AS_SAM_17_03QT</strain>
        <tissue evidence="1">Leaf</tissue>
    </source>
</reference>